<sequence>MWQLSAEVRERRWSVWIEQLQMGALDSRQRQPSAIAMAIKHSDSAGHSALVISDSQAARMMHMQGRLPRIALRIISDAIQEQHAIIWCPGHEGIPGNERAHSLARELTNRAGNHSLVKIAQLRPETSSSTNVAQESALPPPPRISNWGYKKPAHTEEYKHTRTPT</sequence>
<protein>
    <submittedName>
        <fullName evidence="1">Uncharacterized protein</fullName>
    </submittedName>
</protein>
<accession>A0ACB8DX43</accession>
<organism evidence="1 2">
    <name type="scientific">Dermacentor silvarum</name>
    <name type="common">Tick</name>
    <dbReference type="NCBI Taxonomy" id="543639"/>
    <lineage>
        <taxon>Eukaryota</taxon>
        <taxon>Metazoa</taxon>
        <taxon>Ecdysozoa</taxon>
        <taxon>Arthropoda</taxon>
        <taxon>Chelicerata</taxon>
        <taxon>Arachnida</taxon>
        <taxon>Acari</taxon>
        <taxon>Parasitiformes</taxon>
        <taxon>Ixodida</taxon>
        <taxon>Ixodoidea</taxon>
        <taxon>Ixodidae</taxon>
        <taxon>Rhipicephalinae</taxon>
        <taxon>Dermacentor</taxon>
    </lineage>
</organism>
<keyword evidence="2" id="KW-1185">Reference proteome</keyword>
<reference evidence="1" key="1">
    <citation type="submission" date="2020-05" db="EMBL/GenBank/DDBJ databases">
        <title>Large-scale comparative analyses of tick genomes elucidate their genetic diversity and vector capacities.</title>
        <authorList>
            <person name="Jia N."/>
            <person name="Wang J."/>
            <person name="Shi W."/>
            <person name="Du L."/>
            <person name="Sun Y."/>
            <person name="Zhan W."/>
            <person name="Jiang J."/>
            <person name="Wang Q."/>
            <person name="Zhang B."/>
            <person name="Ji P."/>
            <person name="Sakyi L.B."/>
            <person name="Cui X."/>
            <person name="Yuan T."/>
            <person name="Jiang B."/>
            <person name="Yang W."/>
            <person name="Lam T.T.-Y."/>
            <person name="Chang Q."/>
            <person name="Ding S."/>
            <person name="Wang X."/>
            <person name="Zhu J."/>
            <person name="Ruan X."/>
            <person name="Zhao L."/>
            <person name="Wei J."/>
            <person name="Que T."/>
            <person name="Du C."/>
            <person name="Cheng J."/>
            <person name="Dai P."/>
            <person name="Han X."/>
            <person name="Huang E."/>
            <person name="Gao Y."/>
            <person name="Liu J."/>
            <person name="Shao H."/>
            <person name="Ye R."/>
            <person name="Li L."/>
            <person name="Wei W."/>
            <person name="Wang X."/>
            <person name="Wang C."/>
            <person name="Yang T."/>
            <person name="Huo Q."/>
            <person name="Li W."/>
            <person name="Guo W."/>
            <person name="Chen H."/>
            <person name="Zhou L."/>
            <person name="Ni X."/>
            <person name="Tian J."/>
            <person name="Zhou Y."/>
            <person name="Sheng Y."/>
            <person name="Liu T."/>
            <person name="Pan Y."/>
            <person name="Xia L."/>
            <person name="Li J."/>
            <person name="Zhao F."/>
            <person name="Cao W."/>
        </authorList>
    </citation>
    <scope>NUCLEOTIDE SEQUENCE</scope>
    <source>
        <strain evidence="1">Dsil-2018</strain>
    </source>
</reference>
<dbReference type="Proteomes" id="UP000821865">
    <property type="component" value="Chromosome 1"/>
</dbReference>
<dbReference type="EMBL" id="CM023470">
    <property type="protein sequence ID" value="KAH7979080.1"/>
    <property type="molecule type" value="Genomic_DNA"/>
</dbReference>
<evidence type="ECO:0000313" key="2">
    <source>
        <dbReference type="Proteomes" id="UP000821865"/>
    </source>
</evidence>
<comment type="caution">
    <text evidence="1">The sequence shown here is derived from an EMBL/GenBank/DDBJ whole genome shotgun (WGS) entry which is preliminary data.</text>
</comment>
<proteinExistence type="predicted"/>
<gene>
    <name evidence="1" type="ORF">HPB49_008010</name>
</gene>
<evidence type="ECO:0000313" key="1">
    <source>
        <dbReference type="EMBL" id="KAH7979080.1"/>
    </source>
</evidence>
<name>A0ACB8DX43_DERSI</name>